<comment type="similarity">
    <text evidence="1 3">Belongs to the TPP enzyme family.</text>
</comment>
<dbReference type="GO" id="GO:0016823">
    <property type="term" value="F:hydrolase activity, acting on acid carbon-carbon bonds, in ketonic substances"/>
    <property type="evidence" value="ECO:0007669"/>
    <property type="project" value="InterPro"/>
</dbReference>
<protein>
    <submittedName>
        <fullName evidence="7">3D-(3,5/4)-trihydroxycyclohexane-1,2-dione acylhydrolase (Decyclizing)</fullName>
    </submittedName>
</protein>
<dbReference type="Proteomes" id="UP000244890">
    <property type="component" value="Chromosome"/>
</dbReference>
<dbReference type="Gene3D" id="3.40.50.1220">
    <property type="entry name" value="TPP-binding domain"/>
    <property type="match status" value="1"/>
</dbReference>
<evidence type="ECO:0000259" key="4">
    <source>
        <dbReference type="Pfam" id="PF00205"/>
    </source>
</evidence>
<dbReference type="InterPro" id="IPR029061">
    <property type="entry name" value="THDP-binding"/>
</dbReference>
<gene>
    <name evidence="7" type="primary">iolD</name>
    <name evidence="7" type="ORF">CDV25_06505</name>
</gene>
<dbReference type="InterPro" id="IPR029035">
    <property type="entry name" value="DHS-like_NAD/FAD-binding_dom"/>
</dbReference>
<evidence type="ECO:0000256" key="3">
    <source>
        <dbReference type="RuleBase" id="RU362132"/>
    </source>
</evidence>
<dbReference type="InterPro" id="IPR012001">
    <property type="entry name" value="Thiamin_PyroP_enz_TPP-bd_dom"/>
</dbReference>
<keyword evidence="7" id="KW-0378">Hydrolase</keyword>
<dbReference type="GO" id="GO:0050660">
    <property type="term" value="F:flavin adenine dinucleotide binding"/>
    <property type="evidence" value="ECO:0007669"/>
    <property type="project" value="TreeGrafter"/>
</dbReference>
<dbReference type="GO" id="GO:0009099">
    <property type="term" value="P:L-valine biosynthetic process"/>
    <property type="evidence" value="ECO:0007669"/>
    <property type="project" value="TreeGrafter"/>
</dbReference>
<dbReference type="GO" id="GO:0003984">
    <property type="term" value="F:acetolactate synthase activity"/>
    <property type="evidence" value="ECO:0007669"/>
    <property type="project" value="TreeGrafter"/>
</dbReference>
<dbReference type="InterPro" id="IPR030817">
    <property type="entry name" value="Myo_inos_IolD"/>
</dbReference>
<evidence type="ECO:0000259" key="6">
    <source>
        <dbReference type="Pfam" id="PF02776"/>
    </source>
</evidence>
<dbReference type="GO" id="GO:0000287">
    <property type="term" value="F:magnesium ion binding"/>
    <property type="evidence" value="ECO:0007669"/>
    <property type="project" value="InterPro"/>
</dbReference>
<dbReference type="EMBL" id="CP021886">
    <property type="protein sequence ID" value="AWI34451.1"/>
    <property type="molecule type" value="Genomic_DNA"/>
</dbReference>
<feature type="domain" description="Thiamine pyrophosphate enzyme N-terminal TPP-binding" evidence="6">
    <location>
        <begin position="35"/>
        <end position="132"/>
    </location>
</feature>
<feature type="domain" description="Thiamine pyrophosphate enzyme TPP-binding" evidence="5">
    <location>
        <begin position="432"/>
        <end position="568"/>
    </location>
</feature>
<dbReference type="PANTHER" id="PTHR18968">
    <property type="entry name" value="THIAMINE PYROPHOSPHATE ENZYMES"/>
    <property type="match status" value="1"/>
</dbReference>
<dbReference type="GO" id="GO:0009097">
    <property type="term" value="P:isoleucine biosynthetic process"/>
    <property type="evidence" value="ECO:0007669"/>
    <property type="project" value="TreeGrafter"/>
</dbReference>
<reference evidence="7 8" key="1">
    <citation type="submission" date="2017-06" db="EMBL/GenBank/DDBJ databases">
        <title>Complete genome of Helicobacter apodemus.</title>
        <authorList>
            <person name="Cho S."/>
        </authorList>
    </citation>
    <scope>NUCLEOTIDE SEQUENCE [LARGE SCALE GENOMIC DNA]</scope>
    <source>
        <strain evidence="8">SNUVETPUB-15-01</strain>
    </source>
</reference>
<dbReference type="Pfam" id="PF02776">
    <property type="entry name" value="TPP_enzyme_N"/>
    <property type="match status" value="1"/>
</dbReference>
<dbReference type="InterPro" id="IPR045229">
    <property type="entry name" value="TPP_enz"/>
</dbReference>
<dbReference type="GO" id="GO:0030976">
    <property type="term" value="F:thiamine pyrophosphate binding"/>
    <property type="evidence" value="ECO:0007669"/>
    <property type="project" value="InterPro"/>
</dbReference>
<evidence type="ECO:0000256" key="1">
    <source>
        <dbReference type="ARBA" id="ARBA00007812"/>
    </source>
</evidence>
<dbReference type="Pfam" id="PF00205">
    <property type="entry name" value="TPP_enzyme_M"/>
    <property type="match status" value="1"/>
</dbReference>
<evidence type="ECO:0000256" key="2">
    <source>
        <dbReference type="ARBA" id="ARBA00023052"/>
    </source>
</evidence>
<dbReference type="GO" id="GO:0019310">
    <property type="term" value="P:inositol catabolic process"/>
    <property type="evidence" value="ECO:0007669"/>
    <property type="project" value="InterPro"/>
</dbReference>
<sequence>MKTIKLTVGQAIVKYLMNQYIEINNKEERLFYGGFGIFGHGNVTCLAEALYDVKDEFPTYRGQNEQSMALAAIGYAKAKNRKRIMFATSSIGPGATNMITACGVAYTNSLPLLILSGDYFNSRLPSPVLQQIEQSYDPTLSANDCFKPIVKYWDRITQAEQIMQSLPMAIETMLNPSTCGPVFIGLCQDIQAQAYEFPQHFFDKKLHIIPRQRADKEILRQAVMEIQKHNKIAIIAGAGLIYSEAQKEFLDFVHYLRIPYATTVSAKSLVPHNEPYNIGPIGVLGSCSANELVKSATLILAIGTRLQDFTTASWSNFKENTKIISINANAADCVKHSFIAICADAKEALIDLKELCALIKIEETFLKTAFENKNKYNQYIEEKIQEKKEITTYANVIGAINALATPKDRIILAAGGLPGEFNTLWRNLGFNSIDHEYGFSCMGYEISGGYGSAIAHKEGDTIVLVGDGSYMMLNSEIYSSVLSGDKMIIVVCDNEGYAVINRLQINQGGEPFNNLIEDCKMANKPFMTDFVMNAKSMGAEGVFVYSIEELKEAFKQARESKVSFLIHVKVSKYDWSEYSNVWWQVGVPEVSHKESIQKARIKFEENFQRQRKGV</sequence>
<name>A0A2U8FDX1_9HELI</name>
<evidence type="ECO:0000259" key="5">
    <source>
        <dbReference type="Pfam" id="PF02775"/>
    </source>
</evidence>
<dbReference type="CDD" id="cd07035">
    <property type="entry name" value="TPP_PYR_POX_like"/>
    <property type="match status" value="1"/>
</dbReference>
<dbReference type="AlphaFoldDB" id="A0A2U8FDX1"/>
<dbReference type="InterPro" id="IPR012000">
    <property type="entry name" value="Thiamin_PyroP_enz_cen_dom"/>
</dbReference>
<evidence type="ECO:0000313" key="8">
    <source>
        <dbReference type="Proteomes" id="UP000244890"/>
    </source>
</evidence>
<dbReference type="SUPFAM" id="SSF52518">
    <property type="entry name" value="Thiamin diphosphate-binding fold (THDP-binding)"/>
    <property type="match status" value="2"/>
</dbReference>
<dbReference type="GO" id="GO:0005948">
    <property type="term" value="C:acetolactate synthase complex"/>
    <property type="evidence" value="ECO:0007669"/>
    <property type="project" value="TreeGrafter"/>
</dbReference>
<feature type="domain" description="Thiamine pyrophosphate enzyme central" evidence="4">
    <location>
        <begin position="220"/>
        <end position="350"/>
    </location>
</feature>
<dbReference type="SUPFAM" id="SSF52467">
    <property type="entry name" value="DHS-like NAD/FAD-binding domain"/>
    <property type="match status" value="1"/>
</dbReference>
<dbReference type="NCBIfam" id="TIGR04377">
    <property type="entry name" value="myo_inos_iolD"/>
    <property type="match status" value="1"/>
</dbReference>
<dbReference type="KEGG" id="had:CDV25_06505"/>
<dbReference type="InterPro" id="IPR011766">
    <property type="entry name" value="TPP_enzyme_TPP-bd"/>
</dbReference>
<evidence type="ECO:0000313" key="7">
    <source>
        <dbReference type="EMBL" id="AWI34451.1"/>
    </source>
</evidence>
<dbReference type="Gene3D" id="3.40.50.970">
    <property type="match status" value="2"/>
</dbReference>
<dbReference type="PANTHER" id="PTHR18968:SF9">
    <property type="entry name" value="3D-(3,5_4)-TRIHYDROXYCYCLOHEXANE-1,2-DIONE HYDROLASE"/>
    <property type="match status" value="1"/>
</dbReference>
<accession>A0A2U8FDX1</accession>
<dbReference type="OrthoDB" id="3194735at2"/>
<keyword evidence="2 3" id="KW-0786">Thiamine pyrophosphate</keyword>
<proteinExistence type="inferred from homology"/>
<dbReference type="Pfam" id="PF02775">
    <property type="entry name" value="TPP_enzyme_C"/>
    <property type="match status" value="1"/>
</dbReference>
<organism evidence="7 8">
    <name type="scientific">Helicobacter apodemus</name>
    <dbReference type="NCBI Taxonomy" id="135569"/>
    <lineage>
        <taxon>Bacteria</taxon>
        <taxon>Pseudomonadati</taxon>
        <taxon>Campylobacterota</taxon>
        <taxon>Epsilonproteobacteria</taxon>
        <taxon>Campylobacterales</taxon>
        <taxon>Helicobacteraceae</taxon>
        <taxon>Helicobacter</taxon>
    </lineage>
</organism>
<dbReference type="RefSeq" id="WP_108911267.1">
    <property type="nucleotide sequence ID" value="NZ_CP021886.1"/>
</dbReference>